<dbReference type="InParanoid" id="A0A673A8E2"/>
<dbReference type="PROSITE" id="PS50188">
    <property type="entry name" value="B302_SPRY"/>
    <property type="match status" value="1"/>
</dbReference>
<feature type="domain" description="B30.2/SPRY" evidence="3">
    <location>
        <begin position="144"/>
        <end position="339"/>
    </location>
</feature>
<protein>
    <recommendedName>
        <fullName evidence="3">B30.2/SPRY domain-containing protein</fullName>
    </recommendedName>
</protein>
<keyword evidence="5" id="KW-1185">Reference proteome</keyword>
<evidence type="ECO:0000313" key="4">
    <source>
        <dbReference type="Ensembl" id="ENSSORP00005024852.1"/>
    </source>
</evidence>
<evidence type="ECO:0000256" key="1">
    <source>
        <dbReference type="ARBA" id="ARBA00022614"/>
    </source>
</evidence>
<dbReference type="PANTHER" id="PTHR24106">
    <property type="entry name" value="NACHT, LRR AND CARD DOMAINS-CONTAINING"/>
    <property type="match status" value="1"/>
</dbReference>
<dbReference type="SMART" id="SM00368">
    <property type="entry name" value="LRR_RI"/>
    <property type="match status" value="3"/>
</dbReference>
<name>A0A673A8E2_9TELE</name>
<dbReference type="InterPro" id="IPR001870">
    <property type="entry name" value="B30.2/SPRY"/>
</dbReference>
<dbReference type="Gene3D" id="2.60.120.920">
    <property type="match status" value="1"/>
</dbReference>
<dbReference type="InterPro" id="IPR003877">
    <property type="entry name" value="SPRY_dom"/>
</dbReference>
<dbReference type="InterPro" id="IPR032675">
    <property type="entry name" value="LRR_dom_sf"/>
</dbReference>
<evidence type="ECO:0000259" key="3">
    <source>
        <dbReference type="PROSITE" id="PS50188"/>
    </source>
</evidence>
<reference evidence="4" key="1">
    <citation type="submission" date="2019-06" db="EMBL/GenBank/DDBJ databases">
        <authorList>
            <consortium name="Wellcome Sanger Institute Data Sharing"/>
        </authorList>
    </citation>
    <scope>NUCLEOTIDE SEQUENCE [LARGE SCALE GENOMIC DNA]</scope>
</reference>
<dbReference type="InterPro" id="IPR001611">
    <property type="entry name" value="Leu-rich_rpt"/>
</dbReference>
<dbReference type="SUPFAM" id="SSF49899">
    <property type="entry name" value="Concanavalin A-like lectins/glucanases"/>
    <property type="match status" value="1"/>
</dbReference>
<dbReference type="SMART" id="SM00449">
    <property type="entry name" value="SPRY"/>
    <property type="match status" value="1"/>
</dbReference>
<dbReference type="Proteomes" id="UP000472271">
    <property type="component" value="Chromosome 16"/>
</dbReference>
<dbReference type="InterPro" id="IPR013320">
    <property type="entry name" value="ConA-like_dom_sf"/>
</dbReference>
<dbReference type="SMART" id="SM00589">
    <property type="entry name" value="PRY"/>
    <property type="match status" value="1"/>
</dbReference>
<dbReference type="InterPro" id="IPR006574">
    <property type="entry name" value="PRY"/>
</dbReference>
<evidence type="ECO:0000256" key="2">
    <source>
        <dbReference type="ARBA" id="ARBA00022737"/>
    </source>
</evidence>
<reference evidence="4" key="2">
    <citation type="submission" date="2025-08" db="UniProtKB">
        <authorList>
            <consortium name="Ensembl"/>
        </authorList>
    </citation>
    <scope>IDENTIFICATION</scope>
</reference>
<dbReference type="Ensembl" id="ENSSORT00005025587.1">
    <property type="protein sequence ID" value="ENSSORP00005024852.1"/>
    <property type="gene ID" value="ENSSORG00005011954.1"/>
</dbReference>
<proteinExistence type="predicted"/>
<dbReference type="CDD" id="cd16040">
    <property type="entry name" value="SPRY_PRY_SNTX"/>
    <property type="match status" value="1"/>
</dbReference>
<dbReference type="Pfam" id="PF00622">
    <property type="entry name" value="SPRY"/>
    <property type="match status" value="1"/>
</dbReference>
<dbReference type="InterPro" id="IPR051261">
    <property type="entry name" value="NLR"/>
</dbReference>
<accession>A0A673A8E2</accession>
<keyword evidence="2" id="KW-0677">Repeat</keyword>
<dbReference type="PROSITE" id="PS51450">
    <property type="entry name" value="LRR"/>
    <property type="match status" value="1"/>
</dbReference>
<dbReference type="AlphaFoldDB" id="A0A673A8E2"/>
<organism evidence="4 5">
    <name type="scientific">Sphaeramia orbicularis</name>
    <name type="common">orbiculate cardinalfish</name>
    <dbReference type="NCBI Taxonomy" id="375764"/>
    <lineage>
        <taxon>Eukaryota</taxon>
        <taxon>Metazoa</taxon>
        <taxon>Chordata</taxon>
        <taxon>Craniata</taxon>
        <taxon>Vertebrata</taxon>
        <taxon>Euteleostomi</taxon>
        <taxon>Actinopterygii</taxon>
        <taxon>Neopterygii</taxon>
        <taxon>Teleostei</taxon>
        <taxon>Neoteleostei</taxon>
        <taxon>Acanthomorphata</taxon>
        <taxon>Gobiaria</taxon>
        <taxon>Kurtiformes</taxon>
        <taxon>Apogonoidei</taxon>
        <taxon>Apogonidae</taxon>
        <taxon>Apogoninae</taxon>
        <taxon>Sphaeramia</taxon>
    </lineage>
</organism>
<dbReference type="PRINTS" id="PR01407">
    <property type="entry name" value="BUTYPHLNCDUF"/>
</dbReference>
<reference evidence="4" key="3">
    <citation type="submission" date="2025-09" db="UniProtKB">
        <authorList>
            <consortium name="Ensembl"/>
        </authorList>
    </citation>
    <scope>IDENTIFICATION</scope>
</reference>
<dbReference type="InterPro" id="IPR003879">
    <property type="entry name" value="Butyrophylin_SPRY"/>
</dbReference>
<dbReference type="Gene3D" id="3.80.10.10">
    <property type="entry name" value="Ribonuclease Inhibitor"/>
    <property type="match status" value="1"/>
</dbReference>
<dbReference type="SUPFAM" id="SSF52047">
    <property type="entry name" value="RNI-like"/>
    <property type="match status" value="1"/>
</dbReference>
<dbReference type="InterPro" id="IPR043136">
    <property type="entry name" value="B30.2/SPRY_sf"/>
</dbReference>
<sequence>SSNKLRSMWTVMVLQSRPDLIVIQISSVSSRLSICNLSERSCEGLSSVLRSQYSSLTHLDLSNNDLKDSGLKILSDGLRSPDCKLETLRLSGCLITEEGCSSLVSALKSNPSHLRLLDLSYNHPGASGQELSALVEDPHWTLDTVRKALGEHRPPPRQIYFCELTLDPNTAHRELKLSENNKKVERVEEVQSYPDHQDRFEAFHQLMCSTGLTGCCYWEVQWSGGVEISVTYKGIRRKGNSLECGFGLNKQSWSLVCNGNEYRVWHNNKYTPLPQSSSSSGTVSVYVDCPAGSVSFYRVSSDKLIHIYTFKTTSTEPLFGGFRLWYPGSTVCAMHRCVL</sequence>
<dbReference type="Pfam" id="PF13765">
    <property type="entry name" value="PRY"/>
    <property type="match status" value="1"/>
</dbReference>
<keyword evidence="1" id="KW-0433">Leucine-rich repeat</keyword>
<dbReference type="Pfam" id="PF13516">
    <property type="entry name" value="LRR_6"/>
    <property type="match status" value="2"/>
</dbReference>
<evidence type="ECO:0000313" key="5">
    <source>
        <dbReference type="Proteomes" id="UP000472271"/>
    </source>
</evidence>